<evidence type="ECO:0000256" key="4">
    <source>
        <dbReference type="ARBA" id="ARBA00023002"/>
    </source>
</evidence>
<keyword evidence="6" id="KW-0028">Amino-acid biosynthesis</keyword>
<feature type="domain" description="Pyrroline-5-carboxylate reductase catalytic N-terminal" evidence="9">
    <location>
        <begin position="2"/>
        <end position="98"/>
    </location>
</feature>
<evidence type="ECO:0000256" key="3">
    <source>
        <dbReference type="ARBA" id="ARBA00022857"/>
    </source>
</evidence>
<dbReference type="OrthoDB" id="9805754at2"/>
<comment type="catalytic activity">
    <reaction evidence="6">
        <text>L-proline + NAD(+) = (S)-1-pyrroline-5-carboxylate + NADH + 2 H(+)</text>
        <dbReference type="Rhea" id="RHEA:14105"/>
        <dbReference type="ChEBI" id="CHEBI:15378"/>
        <dbReference type="ChEBI" id="CHEBI:17388"/>
        <dbReference type="ChEBI" id="CHEBI:57540"/>
        <dbReference type="ChEBI" id="CHEBI:57945"/>
        <dbReference type="ChEBI" id="CHEBI:60039"/>
        <dbReference type="EC" id="1.5.1.2"/>
    </reaction>
</comment>
<dbReference type="GO" id="GO:0055129">
    <property type="term" value="P:L-proline biosynthetic process"/>
    <property type="evidence" value="ECO:0007669"/>
    <property type="project" value="UniProtKB-UniRule"/>
</dbReference>
<dbReference type="GeneID" id="35295465"/>
<sequence length="267" mass="29947">MKIVFFGSGNMASAVFIGLVESKTIQGKDIFITNRSNEEELKRFNQLYQINYSYDDEALLKDADFVFLAVKPYDFDSVAERIKPYQFKENHFVSMMAGIPIDQIKNKLNTQNPVARIMPNTNAHVQQSVTGISYSDNFEAEAKSNLNALLEAFGTSIEVKEESLHDVTAITGSGPAFLYYVYEEYIKAAKHLGLSPDDTDIAVRNLIIGTGRMLENSELSIDQLRENITSKGGTTKAGLDALRKHPIEEMFIDCLEHALNRSKELSE</sequence>
<dbReference type="Proteomes" id="UP000194154">
    <property type="component" value="Chromosome"/>
</dbReference>
<dbReference type="PANTHER" id="PTHR11645">
    <property type="entry name" value="PYRROLINE-5-CARBOXYLATE REDUCTASE"/>
    <property type="match status" value="1"/>
</dbReference>
<dbReference type="EC" id="1.5.1.2" evidence="6 7"/>
<dbReference type="FunFam" id="1.10.3730.10:FF:000001">
    <property type="entry name" value="Pyrroline-5-carboxylate reductase"/>
    <property type="match status" value="1"/>
</dbReference>
<evidence type="ECO:0000259" key="10">
    <source>
        <dbReference type="Pfam" id="PF14748"/>
    </source>
</evidence>
<dbReference type="Pfam" id="PF14748">
    <property type="entry name" value="P5CR_dimer"/>
    <property type="match status" value="1"/>
</dbReference>
<evidence type="ECO:0000256" key="8">
    <source>
        <dbReference type="PIRSR" id="PIRSR000193-1"/>
    </source>
</evidence>
<comment type="function">
    <text evidence="5 6">Catalyzes the reduction of 1-pyrroline-5-carboxylate (PCA) to L-proline.</text>
</comment>
<dbReference type="UniPathway" id="UPA00098">
    <property type="reaction ID" value="UER00361"/>
</dbReference>
<comment type="catalytic activity">
    <reaction evidence="6">
        <text>L-proline + NADP(+) = (S)-1-pyrroline-5-carboxylate + NADPH + 2 H(+)</text>
        <dbReference type="Rhea" id="RHEA:14109"/>
        <dbReference type="ChEBI" id="CHEBI:15378"/>
        <dbReference type="ChEBI" id="CHEBI:17388"/>
        <dbReference type="ChEBI" id="CHEBI:57783"/>
        <dbReference type="ChEBI" id="CHEBI:58349"/>
        <dbReference type="ChEBI" id="CHEBI:60039"/>
        <dbReference type="EC" id="1.5.1.2"/>
    </reaction>
</comment>
<feature type="binding site" evidence="8">
    <location>
        <begin position="69"/>
        <end position="72"/>
    </location>
    <ligand>
        <name>NADP(+)</name>
        <dbReference type="ChEBI" id="CHEBI:58349"/>
    </ligand>
</feature>
<keyword evidence="2 6" id="KW-0641">Proline biosynthesis</keyword>
<keyword evidence="6" id="KW-0963">Cytoplasm</keyword>
<evidence type="ECO:0000313" key="11">
    <source>
        <dbReference type="EMBL" id="ARQ06985.1"/>
    </source>
</evidence>
<keyword evidence="12" id="KW-1185">Reference proteome</keyword>
<dbReference type="RefSeq" id="WP_086042618.1">
    <property type="nucleotide sequence ID" value="NZ_CBCRZA010000002.1"/>
</dbReference>
<dbReference type="InterPro" id="IPR008927">
    <property type="entry name" value="6-PGluconate_DH-like_C_sf"/>
</dbReference>
<proteinExistence type="inferred from homology"/>
<accession>A0A1W7ABK2</accession>
<dbReference type="AlphaFoldDB" id="A0A1W7ABK2"/>
<keyword evidence="3 6" id="KW-0521">NADP</keyword>
<dbReference type="GO" id="GO:0005737">
    <property type="term" value="C:cytoplasm"/>
    <property type="evidence" value="ECO:0007669"/>
    <property type="project" value="UniProtKB-SubCell"/>
</dbReference>
<dbReference type="SUPFAM" id="SSF51735">
    <property type="entry name" value="NAD(P)-binding Rossmann-fold domains"/>
    <property type="match status" value="1"/>
</dbReference>
<dbReference type="Gene3D" id="1.10.3730.10">
    <property type="entry name" value="ProC C-terminal domain-like"/>
    <property type="match status" value="1"/>
</dbReference>
<dbReference type="HAMAP" id="MF_01925">
    <property type="entry name" value="P5C_reductase"/>
    <property type="match status" value="1"/>
</dbReference>
<dbReference type="InterPro" id="IPR029036">
    <property type="entry name" value="P5CR_dimer"/>
</dbReference>
<dbReference type="InterPro" id="IPR028939">
    <property type="entry name" value="P5C_Rdtase_cat_N"/>
</dbReference>
<comment type="pathway">
    <text evidence="6">Amino-acid biosynthesis; L-proline biosynthesis; L-proline from L-glutamate 5-semialdehyde: step 1/1.</text>
</comment>
<evidence type="ECO:0000256" key="1">
    <source>
        <dbReference type="ARBA" id="ARBA00005525"/>
    </source>
</evidence>
<evidence type="ECO:0000259" key="9">
    <source>
        <dbReference type="Pfam" id="PF03807"/>
    </source>
</evidence>
<dbReference type="NCBIfam" id="TIGR00112">
    <property type="entry name" value="proC"/>
    <property type="match status" value="1"/>
</dbReference>
<name>A0A1W7ABK2_9STAP</name>
<protein>
    <recommendedName>
        <fullName evidence="6 7">Pyrroline-5-carboxylate reductase</fullName>
        <shortName evidence="6">P5C reductase</shortName>
        <shortName evidence="6">P5CR</shortName>
        <ecNumber evidence="6 7">1.5.1.2</ecNumber>
    </recommendedName>
    <alternativeName>
        <fullName evidence="6">PCA reductase</fullName>
    </alternativeName>
</protein>
<feature type="domain" description="Pyrroline-5-carboxylate reductase dimerisation" evidence="10">
    <location>
        <begin position="161"/>
        <end position="265"/>
    </location>
</feature>
<reference evidence="11 12" key="1">
    <citation type="journal article" date="2017" name="Int. J. Syst. Evol. Microbiol.">
        <title>Macrococcus canis sp. nov., a skin bacterium associated with infections in dogs.</title>
        <authorList>
            <person name="Gobeli Brawand S."/>
            <person name="Cotting K."/>
            <person name="Gomez-Sanz E."/>
            <person name="Collaud A."/>
            <person name="Thomann A."/>
            <person name="Brodard I."/>
            <person name="Rodriguez-Campos S."/>
            <person name="Strauss C."/>
            <person name="Perreten V."/>
        </authorList>
    </citation>
    <scope>NUCLEOTIDE SEQUENCE [LARGE SCALE GENOMIC DNA]</scope>
    <source>
        <strain evidence="11 12">KM45013</strain>
    </source>
</reference>
<dbReference type="Pfam" id="PF03807">
    <property type="entry name" value="F420_oxidored"/>
    <property type="match status" value="1"/>
</dbReference>
<evidence type="ECO:0000256" key="6">
    <source>
        <dbReference type="HAMAP-Rule" id="MF_01925"/>
    </source>
</evidence>
<dbReference type="SUPFAM" id="SSF48179">
    <property type="entry name" value="6-phosphogluconate dehydrogenase C-terminal domain-like"/>
    <property type="match status" value="1"/>
</dbReference>
<dbReference type="InterPro" id="IPR000304">
    <property type="entry name" value="Pyrroline-COOH_reductase"/>
</dbReference>
<dbReference type="KEGG" id="mcak:MCCS_13430"/>
<dbReference type="EMBL" id="CP021059">
    <property type="protein sequence ID" value="ARQ06985.1"/>
    <property type="molecule type" value="Genomic_DNA"/>
</dbReference>
<comment type="similarity">
    <text evidence="1 6">Belongs to the pyrroline-5-carboxylate reductase family.</text>
</comment>
<dbReference type="STRING" id="1855823.MCCS_13430"/>
<evidence type="ECO:0000256" key="2">
    <source>
        <dbReference type="ARBA" id="ARBA00022650"/>
    </source>
</evidence>
<dbReference type="PANTHER" id="PTHR11645:SF0">
    <property type="entry name" value="PYRROLINE-5-CARBOXYLATE REDUCTASE 3"/>
    <property type="match status" value="1"/>
</dbReference>
<dbReference type="GO" id="GO:0004735">
    <property type="term" value="F:pyrroline-5-carboxylate reductase activity"/>
    <property type="evidence" value="ECO:0007669"/>
    <property type="project" value="UniProtKB-UniRule"/>
</dbReference>
<dbReference type="InterPro" id="IPR036291">
    <property type="entry name" value="NAD(P)-bd_dom_sf"/>
</dbReference>
<dbReference type="PIRSF" id="PIRSF000193">
    <property type="entry name" value="Pyrrol-5-carb_rd"/>
    <property type="match status" value="1"/>
</dbReference>
<comment type="subcellular location">
    <subcellularLocation>
        <location evidence="6">Cytoplasm</location>
    </subcellularLocation>
</comment>
<evidence type="ECO:0000256" key="7">
    <source>
        <dbReference type="NCBIfam" id="TIGR00112"/>
    </source>
</evidence>
<evidence type="ECO:0000256" key="5">
    <source>
        <dbReference type="ARBA" id="ARBA00058118"/>
    </source>
</evidence>
<gene>
    <name evidence="11" type="primary">proC_2</name>
    <name evidence="6" type="synonym">proC</name>
    <name evidence="11" type="ORF">MCCS_13430</name>
</gene>
<organism evidence="11 12">
    <name type="scientific">Macrococcoides canis</name>
    <dbReference type="NCBI Taxonomy" id="1855823"/>
    <lineage>
        <taxon>Bacteria</taxon>
        <taxon>Bacillati</taxon>
        <taxon>Bacillota</taxon>
        <taxon>Bacilli</taxon>
        <taxon>Bacillales</taxon>
        <taxon>Staphylococcaceae</taxon>
        <taxon>Macrococcoides</taxon>
    </lineage>
</organism>
<evidence type="ECO:0000313" key="12">
    <source>
        <dbReference type="Proteomes" id="UP000194154"/>
    </source>
</evidence>
<dbReference type="Gene3D" id="3.40.50.720">
    <property type="entry name" value="NAD(P)-binding Rossmann-like Domain"/>
    <property type="match status" value="1"/>
</dbReference>
<keyword evidence="4 6" id="KW-0560">Oxidoreductase</keyword>